<keyword evidence="15" id="KW-1185">Reference proteome</keyword>
<dbReference type="PANTHER" id="PTHR47755:SF1">
    <property type="entry name" value="CELL DIVISION PROTEIN FTSX"/>
    <property type="match status" value="1"/>
</dbReference>
<evidence type="ECO:0000256" key="10">
    <source>
        <dbReference type="PIRNR" id="PIRNR003097"/>
    </source>
</evidence>
<dbReference type="Proteomes" id="UP001241537">
    <property type="component" value="Unassembled WGS sequence"/>
</dbReference>
<dbReference type="AlphaFoldDB" id="A0AAE4AKD5"/>
<feature type="transmembrane region" description="Helical" evidence="11">
    <location>
        <begin position="21"/>
        <end position="45"/>
    </location>
</feature>
<protein>
    <recommendedName>
        <fullName evidence="3 10">Cell division protein FtsX</fullName>
    </recommendedName>
</protein>
<reference evidence="14" key="1">
    <citation type="submission" date="2023-07" db="EMBL/GenBank/DDBJ databases">
        <title>Genomic Encyclopedia of Type Strains, Phase IV (KMG-IV): sequencing the most valuable type-strain genomes for metagenomic binning, comparative biology and taxonomic classification.</title>
        <authorList>
            <person name="Goeker M."/>
        </authorList>
    </citation>
    <scope>NUCLEOTIDE SEQUENCE</scope>
    <source>
        <strain evidence="14">DSM 19659</strain>
    </source>
</reference>
<comment type="similarity">
    <text evidence="2 10">Belongs to the ABC-4 integral membrane protein family. FtsX subfamily.</text>
</comment>
<name>A0AAE4AKD5_9FIRM</name>
<dbReference type="InterPro" id="IPR040690">
    <property type="entry name" value="FtsX_ECD"/>
</dbReference>
<evidence type="ECO:0000256" key="9">
    <source>
        <dbReference type="ARBA" id="ARBA00023306"/>
    </source>
</evidence>
<dbReference type="RefSeq" id="WP_307253400.1">
    <property type="nucleotide sequence ID" value="NZ_JAUSTO010000004.1"/>
</dbReference>
<organism evidence="14 15">
    <name type="scientific">Moryella indoligenes</name>
    <dbReference type="NCBI Taxonomy" id="371674"/>
    <lineage>
        <taxon>Bacteria</taxon>
        <taxon>Bacillati</taxon>
        <taxon>Bacillota</taxon>
        <taxon>Clostridia</taxon>
        <taxon>Lachnospirales</taxon>
        <taxon>Lachnospiraceae</taxon>
        <taxon>Moryella</taxon>
    </lineage>
</organism>
<evidence type="ECO:0000256" key="6">
    <source>
        <dbReference type="ARBA" id="ARBA00022692"/>
    </source>
</evidence>
<feature type="domain" description="ABC3 transporter permease C-terminal" evidence="12">
    <location>
        <begin position="179"/>
        <end position="298"/>
    </location>
</feature>
<sequence>MNFSMFAYCLKQGMKNICRNLKFSLASAATVSACIFLFCMFFAIVRNLDYVVRNAESSMGVTALFEETLSEEEIRAIGAEISARPEVRELSFISAEEAWEQFKSEYFAGKEELAAGFNEDNPLAGSASYNILLNDISEQDAFVAWLSTVPGVRQVNYARSTVSSLMRLNRVITLLSGGIILILLMVAVFLIANTITVAAAFRKTENEIMRMIGATNGMIRAPFVIEGTVIGLVGALLPLGAVSIFYGRVVNYLTERFGLLTDIFRFLPLRAIFPQMAGTALLLGCGIGFGVSFLTIRKHLRV</sequence>
<accession>A0AAE4AKD5</accession>
<evidence type="ECO:0000256" key="4">
    <source>
        <dbReference type="ARBA" id="ARBA00022475"/>
    </source>
</evidence>
<feature type="domain" description="FtsX extracellular" evidence="13">
    <location>
        <begin position="61"/>
        <end position="155"/>
    </location>
</feature>
<keyword evidence="5 10" id="KW-0132">Cell division</keyword>
<evidence type="ECO:0000256" key="8">
    <source>
        <dbReference type="ARBA" id="ARBA00023136"/>
    </source>
</evidence>
<evidence type="ECO:0000313" key="15">
    <source>
        <dbReference type="Proteomes" id="UP001241537"/>
    </source>
</evidence>
<dbReference type="PIRSF" id="PIRSF003097">
    <property type="entry name" value="FtsX"/>
    <property type="match status" value="1"/>
</dbReference>
<comment type="function">
    <text evidence="10">Part of the ABC transporter FtsEX involved in asymmetric cellular division facilitating the initiation of sporulation.</text>
</comment>
<dbReference type="Pfam" id="PF18075">
    <property type="entry name" value="FtsX_ECD"/>
    <property type="match status" value="1"/>
</dbReference>
<feature type="transmembrane region" description="Helical" evidence="11">
    <location>
        <begin position="272"/>
        <end position="296"/>
    </location>
</feature>
<dbReference type="InterPro" id="IPR003838">
    <property type="entry name" value="ABC3_permease_C"/>
</dbReference>
<feature type="transmembrane region" description="Helical" evidence="11">
    <location>
        <begin position="171"/>
        <end position="201"/>
    </location>
</feature>
<dbReference type="InterPro" id="IPR004513">
    <property type="entry name" value="FtsX"/>
</dbReference>
<evidence type="ECO:0000259" key="13">
    <source>
        <dbReference type="Pfam" id="PF18075"/>
    </source>
</evidence>
<dbReference type="GO" id="GO:0005886">
    <property type="term" value="C:plasma membrane"/>
    <property type="evidence" value="ECO:0007669"/>
    <property type="project" value="UniProtKB-SubCell"/>
</dbReference>
<dbReference type="PANTHER" id="PTHR47755">
    <property type="entry name" value="CELL DIVISION PROTEIN FTSX"/>
    <property type="match status" value="1"/>
</dbReference>
<dbReference type="GO" id="GO:0051301">
    <property type="term" value="P:cell division"/>
    <property type="evidence" value="ECO:0007669"/>
    <property type="project" value="UniProtKB-KW"/>
</dbReference>
<evidence type="ECO:0000259" key="12">
    <source>
        <dbReference type="Pfam" id="PF02687"/>
    </source>
</evidence>
<evidence type="ECO:0000256" key="1">
    <source>
        <dbReference type="ARBA" id="ARBA00004651"/>
    </source>
</evidence>
<proteinExistence type="inferred from homology"/>
<dbReference type="Pfam" id="PF02687">
    <property type="entry name" value="FtsX"/>
    <property type="match status" value="1"/>
</dbReference>
<keyword evidence="6 11" id="KW-0812">Transmembrane</keyword>
<comment type="caution">
    <text evidence="14">The sequence shown here is derived from an EMBL/GenBank/DDBJ whole genome shotgun (WGS) entry which is preliminary data.</text>
</comment>
<feature type="transmembrane region" description="Helical" evidence="11">
    <location>
        <begin position="222"/>
        <end position="246"/>
    </location>
</feature>
<keyword evidence="9 10" id="KW-0131">Cell cycle</keyword>
<evidence type="ECO:0000256" key="7">
    <source>
        <dbReference type="ARBA" id="ARBA00022989"/>
    </source>
</evidence>
<evidence type="ECO:0000256" key="11">
    <source>
        <dbReference type="SAM" id="Phobius"/>
    </source>
</evidence>
<evidence type="ECO:0000256" key="5">
    <source>
        <dbReference type="ARBA" id="ARBA00022618"/>
    </source>
</evidence>
<evidence type="ECO:0000256" key="3">
    <source>
        <dbReference type="ARBA" id="ARBA00021907"/>
    </source>
</evidence>
<keyword evidence="8 10" id="KW-0472">Membrane</keyword>
<dbReference type="EMBL" id="JAUSTO010000004">
    <property type="protein sequence ID" value="MDQ0152094.1"/>
    <property type="molecule type" value="Genomic_DNA"/>
</dbReference>
<dbReference type="Gene3D" id="3.30.70.3040">
    <property type="match status" value="1"/>
</dbReference>
<comment type="subcellular location">
    <subcellularLocation>
        <location evidence="1">Cell membrane</location>
        <topology evidence="1">Multi-pass membrane protein</topology>
    </subcellularLocation>
</comment>
<gene>
    <name evidence="14" type="ORF">J2S20_000779</name>
</gene>
<keyword evidence="7 11" id="KW-1133">Transmembrane helix</keyword>
<keyword evidence="4 10" id="KW-1003">Cell membrane</keyword>
<evidence type="ECO:0000313" key="14">
    <source>
        <dbReference type="EMBL" id="MDQ0152094.1"/>
    </source>
</evidence>
<evidence type="ECO:0000256" key="2">
    <source>
        <dbReference type="ARBA" id="ARBA00007379"/>
    </source>
</evidence>